<evidence type="ECO:0000256" key="4">
    <source>
        <dbReference type="ARBA" id="ARBA00022692"/>
    </source>
</evidence>
<keyword evidence="7" id="KW-0997">Cell inner membrane</keyword>
<feature type="domain" description="BON" evidence="9">
    <location>
        <begin position="78"/>
        <end position="144"/>
    </location>
</feature>
<evidence type="ECO:0000313" key="11">
    <source>
        <dbReference type="Proteomes" id="UP001557465"/>
    </source>
</evidence>
<comment type="subunit">
    <text evidence="7">Homoheptamer.</text>
</comment>
<dbReference type="PANTHER" id="PTHR30221">
    <property type="entry name" value="SMALL-CONDUCTANCE MECHANOSENSITIVE CHANNEL"/>
    <property type="match status" value="1"/>
</dbReference>
<evidence type="ECO:0000259" key="9">
    <source>
        <dbReference type="PROSITE" id="PS50914"/>
    </source>
</evidence>
<feature type="transmembrane region" description="Helical" evidence="7">
    <location>
        <begin position="22"/>
        <end position="47"/>
    </location>
</feature>
<proteinExistence type="inferred from homology"/>
<dbReference type="Pfam" id="PF00924">
    <property type="entry name" value="MS_channel_2nd"/>
    <property type="match status" value="1"/>
</dbReference>
<feature type="transmembrane region" description="Helical" evidence="7">
    <location>
        <begin position="232"/>
        <end position="253"/>
    </location>
</feature>
<dbReference type="Gene3D" id="3.30.70.100">
    <property type="match status" value="1"/>
</dbReference>
<protein>
    <recommendedName>
        <fullName evidence="7">Small-conductance mechanosensitive channel</fullName>
    </recommendedName>
</protein>
<evidence type="ECO:0000256" key="5">
    <source>
        <dbReference type="ARBA" id="ARBA00022989"/>
    </source>
</evidence>
<dbReference type="InterPro" id="IPR045275">
    <property type="entry name" value="MscS_archaea/bacteria_type"/>
</dbReference>
<dbReference type="InterPro" id="IPR049278">
    <property type="entry name" value="MS_channel_C"/>
</dbReference>
<keyword evidence="5 7" id="KW-1133">Transmembrane helix</keyword>
<evidence type="ECO:0000313" key="10">
    <source>
        <dbReference type="EMBL" id="MEX1663247.1"/>
    </source>
</evidence>
<evidence type="ECO:0000256" key="7">
    <source>
        <dbReference type="RuleBase" id="RU369025"/>
    </source>
</evidence>
<dbReference type="PROSITE" id="PS50914">
    <property type="entry name" value="BON"/>
    <property type="match status" value="1"/>
</dbReference>
<comment type="subcellular location">
    <subcellularLocation>
        <location evidence="7">Cell inner membrane</location>
        <topology evidence="7">Multi-pass membrane protein</topology>
    </subcellularLocation>
    <subcellularLocation>
        <location evidence="1">Cell membrane</location>
        <topology evidence="1">Multi-pass membrane protein</topology>
    </subcellularLocation>
</comment>
<feature type="transmembrane region" description="Helical" evidence="7">
    <location>
        <begin position="204"/>
        <end position="226"/>
    </location>
</feature>
<dbReference type="Gene3D" id="2.30.30.60">
    <property type="match status" value="1"/>
</dbReference>
<evidence type="ECO:0000256" key="8">
    <source>
        <dbReference type="SAM" id="MobiDB-lite"/>
    </source>
</evidence>
<dbReference type="Pfam" id="PF21082">
    <property type="entry name" value="MS_channel_3rd"/>
    <property type="match status" value="1"/>
</dbReference>
<feature type="region of interest" description="Disordered" evidence="8">
    <location>
        <begin position="426"/>
        <end position="495"/>
    </location>
</feature>
<keyword evidence="4 7" id="KW-0812">Transmembrane</keyword>
<dbReference type="InterPro" id="IPR023408">
    <property type="entry name" value="MscS_beta-dom_sf"/>
</dbReference>
<dbReference type="Gene3D" id="1.10.287.1260">
    <property type="match status" value="1"/>
</dbReference>
<comment type="function">
    <text evidence="7">Mechanosensitive channel that participates in the regulation of osmotic pressure changes within the cell, opening in response to stretch forces in the membrane lipid bilayer, without the need for other proteins. Contributes to normal resistance to hypoosmotic shock. Forms an ion channel of 1.0 nanosiemens conductance with a slight preference for anions.</text>
</comment>
<feature type="region of interest" description="Disordered" evidence="8">
    <location>
        <begin position="54"/>
        <end position="73"/>
    </location>
</feature>
<organism evidence="10 11">
    <name type="scientific">Thioclava arctica</name>
    <dbReference type="NCBI Taxonomy" id="3238301"/>
    <lineage>
        <taxon>Bacteria</taxon>
        <taxon>Pseudomonadati</taxon>
        <taxon>Pseudomonadota</taxon>
        <taxon>Alphaproteobacteria</taxon>
        <taxon>Rhodobacterales</taxon>
        <taxon>Paracoccaceae</taxon>
        <taxon>Thioclava</taxon>
    </lineage>
</organism>
<evidence type="ECO:0000256" key="3">
    <source>
        <dbReference type="ARBA" id="ARBA00022475"/>
    </source>
</evidence>
<dbReference type="Pfam" id="PF04972">
    <property type="entry name" value="BON"/>
    <property type="match status" value="1"/>
</dbReference>
<dbReference type="EMBL" id="JBFRYC010000013">
    <property type="protein sequence ID" value="MEX1663247.1"/>
    <property type="molecule type" value="Genomic_DNA"/>
</dbReference>
<dbReference type="Gene3D" id="3.30.1340.30">
    <property type="match status" value="1"/>
</dbReference>
<gene>
    <name evidence="10" type="ORF">AB4874_16650</name>
</gene>
<keyword evidence="11" id="KW-1185">Reference proteome</keyword>
<evidence type="ECO:0000256" key="6">
    <source>
        <dbReference type="ARBA" id="ARBA00023136"/>
    </source>
</evidence>
<keyword evidence="7" id="KW-0407">Ion channel</keyword>
<dbReference type="RefSeq" id="WP_368392821.1">
    <property type="nucleotide sequence ID" value="NZ_JBFRYC010000013.1"/>
</dbReference>
<dbReference type="SUPFAM" id="SSF82689">
    <property type="entry name" value="Mechanosensitive channel protein MscS (YggB), C-terminal domain"/>
    <property type="match status" value="1"/>
</dbReference>
<keyword evidence="7" id="KW-0813">Transport</keyword>
<dbReference type="PANTHER" id="PTHR30221:SF1">
    <property type="entry name" value="SMALL-CONDUCTANCE MECHANOSENSITIVE CHANNEL"/>
    <property type="match status" value="1"/>
</dbReference>
<reference evidence="10 11" key="1">
    <citation type="journal article" date="2011" name="Int. J. Syst. Evol. Microbiol.">
        <title>Zhongshania antarctica gen. nov., sp. nov. and Zhongshania guokunii sp. nov., gammaproteobacteria respectively isolated from coastal attached (fast) ice and surface seawater of the Antarctic.</title>
        <authorList>
            <person name="Li H.J."/>
            <person name="Zhang X.Y."/>
            <person name="Chen C.X."/>
            <person name="Zhang Y.J."/>
            <person name="Gao Z.M."/>
            <person name="Yu Y."/>
            <person name="Chen X.L."/>
            <person name="Chen B."/>
            <person name="Zhang Y.Z."/>
        </authorList>
    </citation>
    <scope>NUCLEOTIDE SEQUENCE [LARGE SCALE GENOMIC DNA]</scope>
    <source>
        <strain evidence="10 11">15-R06ZXC-3</strain>
    </source>
</reference>
<feature type="transmembrane region" description="Helical" evidence="7">
    <location>
        <begin position="166"/>
        <end position="184"/>
    </location>
</feature>
<dbReference type="InterPro" id="IPR007055">
    <property type="entry name" value="BON_dom"/>
</dbReference>
<dbReference type="InterPro" id="IPR006685">
    <property type="entry name" value="MscS_channel_2nd"/>
</dbReference>
<dbReference type="InterPro" id="IPR006686">
    <property type="entry name" value="MscS_channel_CS"/>
</dbReference>
<dbReference type="SUPFAM" id="SSF50182">
    <property type="entry name" value="Sm-like ribonucleoproteins"/>
    <property type="match status" value="1"/>
</dbReference>
<dbReference type="InterPro" id="IPR010920">
    <property type="entry name" value="LSM_dom_sf"/>
</dbReference>
<comment type="caution">
    <text evidence="10">The sequence shown here is derived from an EMBL/GenBank/DDBJ whole genome shotgun (WGS) entry which is preliminary data.</text>
</comment>
<feature type="compositionally biased region" description="Basic and acidic residues" evidence="8">
    <location>
        <begin position="462"/>
        <end position="473"/>
    </location>
</feature>
<dbReference type="PROSITE" id="PS01246">
    <property type="entry name" value="UPF0003"/>
    <property type="match status" value="1"/>
</dbReference>
<evidence type="ECO:0000256" key="1">
    <source>
        <dbReference type="ARBA" id="ARBA00004651"/>
    </source>
</evidence>
<dbReference type="InterPro" id="IPR011066">
    <property type="entry name" value="MscS_channel_C_sf"/>
</dbReference>
<comment type="similarity">
    <text evidence="2 7">Belongs to the MscS (TC 1.A.23) family.</text>
</comment>
<accession>A0ABV3TNV7</accession>
<keyword evidence="3" id="KW-1003">Cell membrane</keyword>
<name>A0ABV3TNV7_9RHOB</name>
<evidence type="ECO:0000256" key="2">
    <source>
        <dbReference type="ARBA" id="ARBA00008017"/>
    </source>
</evidence>
<keyword evidence="6 7" id="KW-0472">Membrane</keyword>
<keyword evidence="7" id="KW-0406">Ion transport</keyword>
<dbReference type="Proteomes" id="UP001557465">
    <property type="component" value="Unassembled WGS sequence"/>
</dbReference>
<sequence length="495" mass="54096">MNASVKAMIIHQRLSEPMKTRFLLRCGSFLIVISHLAILSALALVFAGGPGQTQTSPNSLDSGASDPQREVSVAPDVRDSEIADRLSRILIASEWFSPVTVSVREGIVFLDGQTETEERKDWARQLALRTEGVVAVVNRIEVKPQISWDLTPTWREIERLANRVQWFAPLSVVSLIILLFAWILSRGVAALARHSLRRRIESPLLLQLVARSLSIPVILIGIYLVLQVAGLTRLALTVLGGTGLIGIVLGLAFREIAENSLASILLSIRNPFRAGDWIQVGEHQGIVQNLNMRTTVLLTLDGNHVQIPNALVFKSIIKNFSTNPNRRSEFTVGIGYEDSVLEAQNVIMHALRAHPAVLDDPEPGALVDDLGSSTVSIRVQFWFDGRSYSIFKVRSALMRQVKRALQNAGISMPDEAREIIFPDGVPVRQVSTGDGDAEVKPQHPAPGSGDGAVATPGEGDLLSEREELERQADAADLTDAGENLLPAEKRDATRS</sequence>